<comment type="caution">
    <text evidence="2">The sequence shown here is derived from an EMBL/GenBank/DDBJ whole genome shotgun (WGS) entry which is preliminary data.</text>
</comment>
<reference evidence="2 3" key="1">
    <citation type="submission" date="2018-06" db="EMBL/GenBank/DDBJ databases">
        <authorList>
            <consortium name="Pathogen Informatics"/>
            <person name="Doyle S."/>
        </authorList>
    </citation>
    <scope>NUCLEOTIDE SEQUENCE [LARGE SCALE GENOMIC DNA]</scope>
    <source>
        <strain evidence="2 3">NCTC10588</strain>
    </source>
</reference>
<keyword evidence="1" id="KW-0812">Transmembrane</keyword>
<dbReference type="AlphaFoldDB" id="A0A7Z7LXL5"/>
<proteinExistence type="predicted"/>
<organism evidence="2 3">
    <name type="scientific">Elizabethkingia anophelis</name>
    <dbReference type="NCBI Taxonomy" id="1117645"/>
    <lineage>
        <taxon>Bacteria</taxon>
        <taxon>Pseudomonadati</taxon>
        <taxon>Bacteroidota</taxon>
        <taxon>Flavobacteriia</taxon>
        <taxon>Flavobacteriales</taxon>
        <taxon>Weeksellaceae</taxon>
        <taxon>Elizabethkingia</taxon>
    </lineage>
</organism>
<dbReference type="Proteomes" id="UP000254876">
    <property type="component" value="Unassembled WGS sequence"/>
</dbReference>
<keyword evidence="1" id="KW-0472">Membrane</keyword>
<dbReference type="GeneID" id="56685886"/>
<evidence type="ECO:0000313" key="2">
    <source>
        <dbReference type="EMBL" id="STD08963.1"/>
    </source>
</evidence>
<accession>A0A7Z7LXL5</accession>
<sequence>MTNLINTENYLYPKKYVMLSSASLNLESALFYITLLAFLASGFVYTLSVLIVHAFQKRIKNFRYYFISYLISGVIGILLICLFAFIWLASLN</sequence>
<keyword evidence="1" id="KW-1133">Transmembrane helix</keyword>
<dbReference type="EMBL" id="UFYD01000001">
    <property type="protein sequence ID" value="STD08963.1"/>
    <property type="molecule type" value="Genomic_DNA"/>
</dbReference>
<evidence type="ECO:0000256" key="1">
    <source>
        <dbReference type="SAM" id="Phobius"/>
    </source>
</evidence>
<protein>
    <submittedName>
        <fullName evidence="2">Uncharacterized protein</fullName>
    </submittedName>
</protein>
<gene>
    <name evidence="2" type="ORF">NCTC10588_02920</name>
</gene>
<feature type="transmembrane region" description="Helical" evidence="1">
    <location>
        <begin position="29"/>
        <end position="52"/>
    </location>
</feature>
<name>A0A7Z7LXL5_9FLAO</name>
<feature type="transmembrane region" description="Helical" evidence="1">
    <location>
        <begin position="64"/>
        <end position="89"/>
    </location>
</feature>
<evidence type="ECO:0000313" key="3">
    <source>
        <dbReference type="Proteomes" id="UP000254876"/>
    </source>
</evidence>
<dbReference type="RefSeq" id="WP_223844307.1">
    <property type="nucleotide sequence ID" value="NZ_BQKS01000012.1"/>
</dbReference>